<evidence type="ECO:0000313" key="2">
    <source>
        <dbReference type="EMBL" id="MTW21843.1"/>
    </source>
</evidence>
<dbReference type="EMBL" id="WNKT01000026">
    <property type="protein sequence ID" value="MTW21843.1"/>
    <property type="molecule type" value="Genomic_DNA"/>
</dbReference>
<evidence type="ECO:0000259" key="1">
    <source>
        <dbReference type="Pfam" id="PF19624"/>
    </source>
</evidence>
<accession>A0A6N8ECA4</accession>
<sequence length="89" mass="9875">MIESIQIQQIAEIVRRAGLNDQTLSALREHFGDLHFSHCLDDELGADEPFLADEAFNLYLVDGRAHCLTLTRDPECATGLLLAEVEAHA</sequence>
<reference evidence="2 3" key="1">
    <citation type="submission" date="2019-11" db="EMBL/GenBank/DDBJ databases">
        <title>Whole-genome sequence of the anaerobic purple sulfur bacterium Allochromatium palmeri DSM 15591.</title>
        <authorList>
            <person name="Kyndt J.A."/>
            <person name="Meyer T.E."/>
        </authorList>
    </citation>
    <scope>NUCLEOTIDE SEQUENCE [LARGE SCALE GENOMIC DNA]</scope>
    <source>
        <strain evidence="2 3">DSM 15591</strain>
    </source>
</reference>
<dbReference type="Pfam" id="PF19624">
    <property type="entry name" value="DUF6129"/>
    <property type="match status" value="1"/>
</dbReference>
<dbReference type="RefSeq" id="WP_155450421.1">
    <property type="nucleotide sequence ID" value="NZ_WNKT01000026.1"/>
</dbReference>
<dbReference type="InterPro" id="IPR046132">
    <property type="entry name" value="DUF6129"/>
</dbReference>
<gene>
    <name evidence="2" type="ORF">GJ668_12160</name>
</gene>
<feature type="domain" description="DUF6129" evidence="1">
    <location>
        <begin position="25"/>
        <end position="73"/>
    </location>
</feature>
<comment type="caution">
    <text evidence="2">The sequence shown here is derived from an EMBL/GenBank/DDBJ whole genome shotgun (WGS) entry which is preliminary data.</text>
</comment>
<keyword evidence="3" id="KW-1185">Reference proteome</keyword>
<evidence type="ECO:0000313" key="3">
    <source>
        <dbReference type="Proteomes" id="UP000434044"/>
    </source>
</evidence>
<organism evidence="2 3">
    <name type="scientific">Allochromatium palmeri</name>
    <dbReference type="NCBI Taxonomy" id="231048"/>
    <lineage>
        <taxon>Bacteria</taxon>
        <taxon>Pseudomonadati</taxon>
        <taxon>Pseudomonadota</taxon>
        <taxon>Gammaproteobacteria</taxon>
        <taxon>Chromatiales</taxon>
        <taxon>Chromatiaceae</taxon>
        <taxon>Allochromatium</taxon>
    </lineage>
</organism>
<name>A0A6N8ECA4_9GAMM</name>
<dbReference type="Proteomes" id="UP000434044">
    <property type="component" value="Unassembled WGS sequence"/>
</dbReference>
<proteinExistence type="predicted"/>
<protein>
    <recommendedName>
        <fullName evidence="1">DUF6129 domain-containing protein</fullName>
    </recommendedName>
</protein>
<dbReference type="AlphaFoldDB" id="A0A6N8ECA4"/>
<dbReference type="OrthoDB" id="7960540at2"/>